<dbReference type="EMBL" id="AP023321">
    <property type="protein sequence ID" value="BCI60741.1"/>
    <property type="molecule type" value="Genomic_DNA"/>
</dbReference>
<dbReference type="EC" id="3.1.-.-" evidence="5"/>
<dbReference type="Proteomes" id="UP000593890">
    <property type="component" value="Chromosome"/>
</dbReference>
<protein>
    <recommendedName>
        <fullName evidence="5">Putative pre-16S rRNA nuclease</fullName>
        <ecNumber evidence="5">3.1.-.-</ecNumber>
    </recommendedName>
</protein>
<dbReference type="GO" id="GO:0000967">
    <property type="term" value="P:rRNA 5'-end processing"/>
    <property type="evidence" value="ECO:0007669"/>
    <property type="project" value="UniProtKB-UniRule"/>
</dbReference>
<dbReference type="InterPro" id="IPR012337">
    <property type="entry name" value="RNaseH-like_sf"/>
</dbReference>
<proteinExistence type="inferred from homology"/>
<dbReference type="NCBIfam" id="TIGR00250">
    <property type="entry name" value="RNAse_H_YqgF"/>
    <property type="match status" value="1"/>
</dbReference>
<dbReference type="GO" id="GO:0004518">
    <property type="term" value="F:nuclease activity"/>
    <property type="evidence" value="ECO:0007669"/>
    <property type="project" value="UniProtKB-KW"/>
</dbReference>
<dbReference type="InterPro" id="IPR037027">
    <property type="entry name" value="YqgF/RNaseH-like_dom_sf"/>
</dbReference>
<keyword evidence="8" id="KW-1185">Reference proteome</keyword>
<evidence type="ECO:0000313" key="8">
    <source>
        <dbReference type="Proteomes" id="UP000593890"/>
    </source>
</evidence>
<comment type="subcellular location">
    <subcellularLocation>
        <location evidence="5">Cytoplasm</location>
    </subcellularLocation>
</comment>
<evidence type="ECO:0000256" key="4">
    <source>
        <dbReference type="ARBA" id="ARBA00022801"/>
    </source>
</evidence>
<dbReference type="AlphaFoldDB" id="A0A7I8D1P7"/>
<reference evidence="8" key="1">
    <citation type="submission" date="2020-07" db="EMBL/GenBank/DDBJ databases">
        <title>Complete genome sequencing of Clostridia bacterium strain 12CBH8.</title>
        <authorList>
            <person name="Sakamoto M."/>
            <person name="Murakami T."/>
            <person name="Mori H."/>
        </authorList>
    </citation>
    <scope>NUCLEOTIDE SEQUENCE [LARGE SCALE GENOMIC DNA]</scope>
    <source>
        <strain evidence="8">12CBH8</strain>
    </source>
</reference>
<evidence type="ECO:0000256" key="3">
    <source>
        <dbReference type="ARBA" id="ARBA00022722"/>
    </source>
</evidence>
<dbReference type="KEGG" id="sman:C12CBH8_13800"/>
<sequence>MKILAVDLGDTRTGLAVSDDSEFLASPVCIITERNKDVLLEKITDQAKQLGVCALVMGYPRNMDGSAGPRAQLCAQFAERLKESTGLPVTLWDERCTTVVATGYLNTTNVRGKKRKAVMDAAAASIILQDYLDYRRNQNR</sequence>
<dbReference type="CDD" id="cd16964">
    <property type="entry name" value="YqgF"/>
    <property type="match status" value="1"/>
</dbReference>
<dbReference type="RefSeq" id="WP_090267047.1">
    <property type="nucleotide sequence ID" value="NZ_AP023321.1"/>
</dbReference>
<gene>
    <name evidence="7" type="ORF">C12CBH8_13800</name>
</gene>
<accession>A0A7I8D1P7</accession>
<evidence type="ECO:0000256" key="2">
    <source>
        <dbReference type="ARBA" id="ARBA00022517"/>
    </source>
</evidence>
<feature type="domain" description="YqgF/RNase H-like" evidence="6">
    <location>
        <begin position="1"/>
        <end position="101"/>
    </location>
</feature>
<keyword evidence="2 5" id="KW-0690">Ribosome biogenesis</keyword>
<evidence type="ECO:0000259" key="6">
    <source>
        <dbReference type="SMART" id="SM00732"/>
    </source>
</evidence>
<dbReference type="HAMAP" id="MF_00651">
    <property type="entry name" value="Nuclease_YqgF"/>
    <property type="match status" value="1"/>
</dbReference>
<dbReference type="SUPFAM" id="SSF53098">
    <property type="entry name" value="Ribonuclease H-like"/>
    <property type="match status" value="1"/>
</dbReference>
<comment type="similarity">
    <text evidence="5">Belongs to the YqgF HJR family.</text>
</comment>
<evidence type="ECO:0000256" key="1">
    <source>
        <dbReference type="ARBA" id="ARBA00022490"/>
    </source>
</evidence>
<dbReference type="GO" id="GO:0016788">
    <property type="term" value="F:hydrolase activity, acting on ester bonds"/>
    <property type="evidence" value="ECO:0007669"/>
    <property type="project" value="UniProtKB-UniRule"/>
</dbReference>
<keyword evidence="3 5" id="KW-0540">Nuclease</keyword>
<keyword evidence="4 5" id="KW-0378">Hydrolase</keyword>
<comment type="function">
    <text evidence="5">Could be a nuclease involved in processing of the 5'-end of pre-16S rRNA.</text>
</comment>
<evidence type="ECO:0000256" key="5">
    <source>
        <dbReference type="HAMAP-Rule" id="MF_00651"/>
    </source>
</evidence>
<dbReference type="InterPro" id="IPR006641">
    <property type="entry name" value="YqgF/RNaseH-like_dom"/>
</dbReference>
<keyword evidence="1 5" id="KW-0963">Cytoplasm</keyword>
<dbReference type="PANTHER" id="PTHR33317:SF4">
    <property type="entry name" value="POLYNUCLEOTIDYL TRANSFERASE, RIBONUCLEASE H-LIKE SUPERFAMILY PROTEIN"/>
    <property type="match status" value="1"/>
</dbReference>
<name>A0A7I8D1P7_9FIRM</name>
<evidence type="ECO:0000313" key="7">
    <source>
        <dbReference type="EMBL" id="BCI60741.1"/>
    </source>
</evidence>
<dbReference type="SMART" id="SM00732">
    <property type="entry name" value="YqgFc"/>
    <property type="match status" value="1"/>
</dbReference>
<dbReference type="InterPro" id="IPR005227">
    <property type="entry name" value="YqgF"/>
</dbReference>
<dbReference type="GO" id="GO:0005829">
    <property type="term" value="C:cytosol"/>
    <property type="evidence" value="ECO:0007669"/>
    <property type="project" value="TreeGrafter"/>
</dbReference>
<dbReference type="Pfam" id="PF03652">
    <property type="entry name" value="RuvX"/>
    <property type="match status" value="1"/>
</dbReference>
<dbReference type="Gene3D" id="3.30.420.140">
    <property type="entry name" value="YqgF/RNase H-like domain"/>
    <property type="match status" value="1"/>
</dbReference>
<organism evidence="7 8">
    <name type="scientific">Solibaculum mannosilyticum</name>
    <dbReference type="NCBI Taxonomy" id="2780922"/>
    <lineage>
        <taxon>Bacteria</taxon>
        <taxon>Bacillati</taxon>
        <taxon>Bacillota</taxon>
        <taxon>Clostridia</taxon>
        <taxon>Eubacteriales</taxon>
        <taxon>Oscillospiraceae</taxon>
        <taxon>Solibaculum</taxon>
    </lineage>
</organism>
<dbReference type="PANTHER" id="PTHR33317">
    <property type="entry name" value="POLYNUCLEOTIDYL TRANSFERASE, RIBONUCLEASE H-LIKE SUPERFAMILY PROTEIN"/>
    <property type="match status" value="1"/>
</dbReference>